<dbReference type="PRINTS" id="PR00081">
    <property type="entry name" value="GDHRDH"/>
</dbReference>
<reference evidence="2" key="1">
    <citation type="submission" date="2024-05" db="EMBL/GenBank/DDBJ databases">
        <title>Planctomycetes of the genus Singulisphaera possess chitinolytic capabilities.</title>
        <authorList>
            <person name="Ivanova A."/>
        </authorList>
    </citation>
    <scope>NUCLEOTIDE SEQUENCE</scope>
    <source>
        <strain evidence="2">Ch08T</strain>
    </source>
</reference>
<dbReference type="Pfam" id="PF13561">
    <property type="entry name" value="adh_short_C2"/>
    <property type="match status" value="1"/>
</dbReference>
<dbReference type="InterPro" id="IPR020904">
    <property type="entry name" value="Sc_DH/Rdtase_CS"/>
</dbReference>
<dbReference type="InterPro" id="IPR002347">
    <property type="entry name" value="SDR_fam"/>
</dbReference>
<dbReference type="AlphaFoldDB" id="A0AAU7CP15"/>
<dbReference type="FunFam" id="3.40.50.720:FF:000084">
    <property type="entry name" value="Short-chain dehydrogenase reductase"/>
    <property type="match status" value="1"/>
</dbReference>
<keyword evidence="2" id="KW-0560">Oxidoreductase</keyword>
<dbReference type="SUPFAM" id="SSF51735">
    <property type="entry name" value="NAD(P)-binding Rossmann-fold domains"/>
    <property type="match status" value="1"/>
</dbReference>
<accession>A0AAU7CP15</accession>
<evidence type="ECO:0000256" key="1">
    <source>
        <dbReference type="ARBA" id="ARBA00006484"/>
    </source>
</evidence>
<comment type="similarity">
    <text evidence="1">Belongs to the short-chain dehydrogenases/reductases (SDR) family.</text>
</comment>
<dbReference type="CDD" id="cd05233">
    <property type="entry name" value="SDR_c"/>
    <property type="match status" value="1"/>
</dbReference>
<dbReference type="GO" id="GO:0016616">
    <property type="term" value="F:oxidoreductase activity, acting on the CH-OH group of donors, NAD or NADP as acceptor"/>
    <property type="evidence" value="ECO:0007669"/>
    <property type="project" value="TreeGrafter"/>
</dbReference>
<dbReference type="Gene3D" id="3.40.50.720">
    <property type="entry name" value="NAD(P)-binding Rossmann-like Domain"/>
    <property type="match status" value="1"/>
</dbReference>
<dbReference type="PANTHER" id="PTHR42760">
    <property type="entry name" value="SHORT-CHAIN DEHYDROGENASES/REDUCTASES FAMILY MEMBER"/>
    <property type="match status" value="1"/>
</dbReference>
<organism evidence="2">
    <name type="scientific">Singulisphaera sp. Ch08</name>
    <dbReference type="NCBI Taxonomy" id="3120278"/>
    <lineage>
        <taxon>Bacteria</taxon>
        <taxon>Pseudomonadati</taxon>
        <taxon>Planctomycetota</taxon>
        <taxon>Planctomycetia</taxon>
        <taxon>Isosphaerales</taxon>
        <taxon>Isosphaeraceae</taxon>
        <taxon>Singulisphaera</taxon>
    </lineage>
</organism>
<dbReference type="RefSeq" id="WP_406699603.1">
    <property type="nucleotide sequence ID" value="NZ_CP155447.1"/>
</dbReference>
<dbReference type="PANTHER" id="PTHR42760:SF105">
    <property type="entry name" value="SORBITOL-6-PHOSPHATE 2-DEHYDROGENASE"/>
    <property type="match status" value="1"/>
</dbReference>
<proteinExistence type="inferred from homology"/>
<evidence type="ECO:0000313" key="2">
    <source>
        <dbReference type="EMBL" id="XBH06755.1"/>
    </source>
</evidence>
<protein>
    <submittedName>
        <fullName evidence="2">SDR family oxidoreductase</fullName>
        <ecNumber evidence="2">1.-.-.-</ecNumber>
    </submittedName>
</protein>
<sequence>MDLQLSGQVAVVVGGARGMGRAIAEAFLAEGCSAVVLDRDLEVERVDSSGIGEGRLARSVSLVVDATDLAAMRGAEEEIRGRFGRCDHVVYAAAVGSGKFGMPFWGLEPADWGQVLQVNLLGAVNTAHAFAPNMAAARAGTLLFLASVAGQIGSQTDPPYSASKAGLINFAQCAAKDLAPSGVRVNTLCPGMVKTALNRSVYEAWAARVPAEERLSYEAWSAEKIQRLVPLGRWQDADDIAAMTVFLASPRAKNVTGQTINVDGGYVMHW</sequence>
<gene>
    <name evidence="2" type="ORF">V5E97_12145</name>
</gene>
<dbReference type="PROSITE" id="PS00061">
    <property type="entry name" value="ADH_SHORT"/>
    <property type="match status" value="1"/>
</dbReference>
<dbReference type="EC" id="1.-.-.-" evidence="2"/>
<dbReference type="InterPro" id="IPR036291">
    <property type="entry name" value="NAD(P)-bd_dom_sf"/>
</dbReference>
<name>A0AAU7CP15_9BACT</name>
<dbReference type="EMBL" id="CP155447">
    <property type="protein sequence ID" value="XBH06755.1"/>
    <property type="molecule type" value="Genomic_DNA"/>
</dbReference>